<dbReference type="OrthoDB" id="669469at2"/>
<evidence type="ECO:0000256" key="6">
    <source>
        <dbReference type="ARBA" id="ARBA00022989"/>
    </source>
</evidence>
<evidence type="ECO:0000256" key="10">
    <source>
        <dbReference type="ARBA" id="ARBA00023603"/>
    </source>
</evidence>
<proteinExistence type="inferred from homology"/>
<feature type="transmembrane region" description="Helical" evidence="13">
    <location>
        <begin position="30"/>
        <end position="48"/>
    </location>
</feature>
<dbReference type="Pfam" id="PF18927">
    <property type="entry name" value="CrtO"/>
    <property type="match status" value="1"/>
</dbReference>
<keyword evidence="15" id="KW-1185">Reference proteome</keyword>
<dbReference type="EMBL" id="MBTF01000009">
    <property type="protein sequence ID" value="OOQ60167.1"/>
    <property type="molecule type" value="Genomic_DNA"/>
</dbReference>
<dbReference type="RefSeq" id="WP_078347947.1">
    <property type="nucleotide sequence ID" value="NZ_MBTF01000009.1"/>
</dbReference>
<organism evidence="14 15">
    <name type="scientific">Mucilaginibacter pedocola</name>
    <dbReference type="NCBI Taxonomy" id="1792845"/>
    <lineage>
        <taxon>Bacteria</taxon>
        <taxon>Pseudomonadati</taxon>
        <taxon>Bacteroidota</taxon>
        <taxon>Sphingobacteriia</taxon>
        <taxon>Sphingobacteriales</taxon>
        <taxon>Sphingobacteriaceae</taxon>
        <taxon>Mucilaginibacter</taxon>
    </lineage>
</organism>
<dbReference type="STRING" id="1792845.BC343_26980"/>
<evidence type="ECO:0000256" key="8">
    <source>
        <dbReference type="ARBA" id="ARBA00023315"/>
    </source>
</evidence>
<evidence type="ECO:0000313" key="14">
    <source>
        <dbReference type="EMBL" id="OOQ60167.1"/>
    </source>
</evidence>
<dbReference type="AlphaFoldDB" id="A0A1S9PGW3"/>
<dbReference type="GO" id="GO:0005886">
    <property type="term" value="C:plasma membrane"/>
    <property type="evidence" value="ECO:0007669"/>
    <property type="project" value="UniProtKB-SubCell"/>
</dbReference>
<accession>A0A1S9PGW3</accession>
<evidence type="ECO:0000256" key="5">
    <source>
        <dbReference type="ARBA" id="ARBA00022729"/>
    </source>
</evidence>
<comment type="function">
    <text evidence="12">Catalyzes the acylation of glycosyl-4,4'-diaponeurosporenoate, i.e. the esterification of glucose at the C6'' position with the carboxyl group of the C(15) fatty acid 12-methyltetradecanoic acid, to yield staphyloxanthin. This is the last step in the biosynthesis of this orange pigment, present in most staphylococci strains.</text>
</comment>
<evidence type="ECO:0000256" key="3">
    <source>
        <dbReference type="ARBA" id="ARBA00022679"/>
    </source>
</evidence>
<evidence type="ECO:0000256" key="12">
    <source>
        <dbReference type="ARBA" id="ARBA00025324"/>
    </source>
</evidence>
<dbReference type="InterPro" id="IPR044021">
    <property type="entry name" value="CrtO"/>
</dbReference>
<comment type="pathway">
    <text evidence="9">Carotenoid biosynthesis; staphyloxanthin biosynthesis; staphyloxanthin from farnesyl diphosphate: step 5/5.</text>
</comment>
<evidence type="ECO:0000256" key="4">
    <source>
        <dbReference type="ARBA" id="ARBA00022692"/>
    </source>
</evidence>
<comment type="similarity">
    <text evidence="10">Belongs to the acyltransferase CrtO family.</text>
</comment>
<keyword evidence="4 13" id="KW-0812">Transmembrane</keyword>
<keyword evidence="5" id="KW-0732">Signal</keyword>
<evidence type="ECO:0000313" key="15">
    <source>
        <dbReference type="Proteomes" id="UP000189739"/>
    </source>
</evidence>
<reference evidence="14 15" key="1">
    <citation type="submission" date="2016-07" db="EMBL/GenBank/DDBJ databases">
        <title>Genomic analysis of zinc-resistant bacterium Mucilaginibacter pedocola TBZ30.</title>
        <authorList>
            <person name="Huang J."/>
            <person name="Tang J."/>
        </authorList>
    </citation>
    <scope>NUCLEOTIDE SEQUENCE [LARGE SCALE GENOMIC DNA]</scope>
    <source>
        <strain evidence="14 15">TBZ30</strain>
    </source>
</reference>
<name>A0A1S9PGW3_9SPHI</name>
<keyword evidence="7 13" id="KW-0472">Membrane</keyword>
<comment type="caution">
    <text evidence="14">The sequence shown here is derived from an EMBL/GenBank/DDBJ whole genome shotgun (WGS) entry which is preliminary data.</text>
</comment>
<evidence type="ECO:0000256" key="9">
    <source>
        <dbReference type="ARBA" id="ARBA00023588"/>
    </source>
</evidence>
<evidence type="ECO:0000256" key="1">
    <source>
        <dbReference type="ARBA" id="ARBA00004162"/>
    </source>
</evidence>
<evidence type="ECO:0000256" key="11">
    <source>
        <dbReference type="ARBA" id="ARBA00023667"/>
    </source>
</evidence>
<dbReference type="UniPathway" id="UPA00029">
    <property type="reaction ID" value="UER00560"/>
</dbReference>
<keyword evidence="8" id="KW-0012">Acyltransferase</keyword>
<evidence type="ECO:0000256" key="7">
    <source>
        <dbReference type="ARBA" id="ARBA00023136"/>
    </source>
</evidence>
<feature type="transmembrane region" description="Helical" evidence="13">
    <location>
        <begin position="140"/>
        <end position="160"/>
    </location>
</feature>
<feature type="transmembrane region" description="Helical" evidence="13">
    <location>
        <begin position="118"/>
        <end position="134"/>
    </location>
</feature>
<dbReference type="Proteomes" id="UP000189739">
    <property type="component" value="Unassembled WGS sequence"/>
</dbReference>
<comment type="subcellular location">
    <subcellularLocation>
        <location evidence="1">Cell membrane</location>
        <topology evidence="1">Single-pass membrane protein</topology>
    </subcellularLocation>
</comment>
<keyword evidence="3" id="KW-0808">Transferase</keyword>
<keyword evidence="2" id="KW-1003">Cell membrane</keyword>
<evidence type="ECO:0000256" key="2">
    <source>
        <dbReference type="ARBA" id="ARBA00022475"/>
    </source>
</evidence>
<sequence>MRNTLTLIFIVLITIALTYALAHFMKMDTFAFAWALNFLLMGCVMSFTENVKDGFNSGYYNEQPWEKGGKLYRALGINIYRKLLVLIGWEKLNKKAAPVERKTDALVHLHHRTKKSELGHLIIFIIVAGFNVYVANQFGFAKSLSLLITNIFLNLYPILLQRYNRPRIARAIGISKQRAGF</sequence>
<keyword evidence="6 13" id="KW-1133">Transmembrane helix</keyword>
<dbReference type="GO" id="GO:0016746">
    <property type="term" value="F:acyltransferase activity"/>
    <property type="evidence" value="ECO:0007669"/>
    <property type="project" value="UniProtKB-KW"/>
</dbReference>
<evidence type="ECO:0000256" key="13">
    <source>
        <dbReference type="SAM" id="Phobius"/>
    </source>
</evidence>
<protein>
    <recommendedName>
        <fullName evidence="11">Glycosyl-4,4'-diaponeurosporenoate acyltransferase</fullName>
    </recommendedName>
</protein>
<gene>
    <name evidence="14" type="ORF">BC343_26980</name>
</gene>